<evidence type="ECO:0000259" key="2">
    <source>
        <dbReference type="Pfam" id="PF13240"/>
    </source>
</evidence>
<dbReference type="Pfam" id="PF13240">
    <property type="entry name" value="Zn_Ribbon_1"/>
    <property type="match status" value="1"/>
</dbReference>
<gene>
    <name evidence="3" type="ORF">IAC96_06720</name>
</gene>
<proteinExistence type="predicted"/>
<accession>A0A9D1EER0</accession>
<dbReference type="EMBL" id="DVHN01000074">
    <property type="protein sequence ID" value="HIR88628.1"/>
    <property type="molecule type" value="Genomic_DNA"/>
</dbReference>
<dbReference type="InterPro" id="IPR026870">
    <property type="entry name" value="Zinc_ribbon_dom"/>
</dbReference>
<organism evidence="3 4">
    <name type="scientific">Candidatus Fimimorpha faecalis</name>
    <dbReference type="NCBI Taxonomy" id="2840824"/>
    <lineage>
        <taxon>Bacteria</taxon>
        <taxon>Bacillati</taxon>
        <taxon>Bacillota</taxon>
        <taxon>Clostridia</taxon>
        <taxon>Eubacteriales</taxon>
        <taxon>Candidatus Fimimorpha</taxon>
    </lineage>
</organism>
<dbReference type="SUPFAM" id="SSF82171">
    <property type="entry name" value="DPP6 N-terminal domain-like"/>
    <property type="match status" value="1"/>
</dbReference>
<sequence length="587" mass="67084">MFCENCGKPLEEGQMFCEECGHPVVPNSKEEKESKDKKENSKREKHSNKFKNYVLIGVTVLLCASLLAFGAIKILFPEESNTPDEIETEPVVSSEGIDKNIENLDNQEQQNIKKCGYTILAGGTNNQLLALDYNGEIKQNTYENIVSYAFANEKTGSYCYLEQNGNLYYVTKDREEPQLIDQNVQNMKNYSYTVSTSYKDAIDRIFYQKNDGTVFFWSQKFGSIKIEHKTSLPIYSHDSTSSFSANYVAFVGEEVYIVSIENKTEEPTGLEDVDLIAIDDTGVLIYKDSEDGIYSYSNGTITLLGSQESISGIDIQKQTYLNLDEASELKEINYVDGTELSIEQEVVQYWVIDPFDNKAVYPSPYYNDCYKKSEEYVIRKQDGNCYYKNGADGSLTLLFDCNGYEVSDIKFNGTKEKLYYTIYDSMYDTKSKSLNDSDTTSLYYSYYSNGLWSERELVEHSIEKYNVLKNGNIVYLQGGCLKYWNGENISVLIQEVQGVGDIIFSNSFVYSDGYMIQCMNLEDNLIQAITGDVASEAYNAIVIDNMAYCMKNNKELYQIDIKSQKKEIVLENYDNLILCFWELEEQV</sequence>
<feature type="domain" description="Zinc-ribbon" evidence="2">
    <location>
        <begin position="2"/>
        <end position="24"/>
    </location>
</feature>
<protein>
    <submittedName>
        <fullName evidence="3">Zinc ribbon domain-containing protein</fullName>
    </submittedName>
</protein>
<reference evidence="3" key="2">
    <citation type="journal article" date="2021" name="PeerJ">
        <title>Extensive microbial diversity within the chicken gut microbiome revealed by metagenomics and culture.</title>
        <authorList>
            <person name="Gilroy R."/>
            <person name="Ravi A."/>
            <person name="Getino M."/>
            <person name="Pursley I."/>
            <person name="Horton D.L."/>
            <person name="Alikhan N.F."/>
            <person name="Baker D."/>
            <person name="Gharbi K."/>
            <person name="Hall N."/>
            <person name="Watson M."/>
            <person name="Adriaenssens E.M."/>
            <person name="Foster-Nyarko E."/>
            <person name="Jarju S."/>
            <person name="Secka A."/>
            <person name="Antonio M."/>
            <person name="Oren A."/>
            <person name="Chaudhuri R.R."/>
            <person name="La Ragione R."/>
            <person name="Hildebrand F."/>
            <person name="Pallen M.J."/>
        </authorList>
    </citation>
    <scope>NUCLEOTIDE SEQUENCE</scope>
    <source>
        <strain evidence="3">ChiW13-3771</strain>
    </source>
</reference>
<feature type="transmembrane region" description="Helical" evidence="1">
    <location>
        <begin position="53"/>
        <end position="76"/>
    </location>
</feature>
<keyword evidence="1" id="KW-0472">Membrane</keyword>
<evidence type="ECO:0000256" key="1">
    <source>
        <dbReference type="SAM" id="Phobius"/>
    </source>
</evidence>
<keyword evidence="1" id="KW-1133">Transmembrane helix</keyword>
<evidence type="ECO:0000313" key="3">
    <source>
        <dbReference type="EMBL" id="HIR88628.1"/>
    </source>
</evidence>
<name>A0A9D1EER0_9FIRM</name>
<comment type="caution">
    <text evidence="3">The sequence shown here is derived from an EMBL/GenBank/DDBJ whole genome shotgun (WGS) entry which is preliminary data.</text>
</comment>
<keyword evidence="1" id="KW-0812">Transmembrane</keyword>
<reference evidence="3" key="1">
    <citation type="submission" date="2020-10" db="EMBL/GenBank/DDBJ databases">
        <authorList>
            <person name="Gilroy R."/>
        </authorList>
    </citation>
    <scope>NUCLEOTIDE SEQUENCE</scope>
    <source>
        <strain evidence="3">ChiW13-3771</strain>
    </source>
</reference>
<evidence type="ECO:0000313" key="4">
    <source>
        <dbReference type="Proteomes" id="UP000824201"/>
    </source>
</evidence>
<dbReference type="Proteomes" id="UP000824201">
    <property type="component" value="Unassembled WGS sequence"/>
</dbReference>
<dbReference type="AlphaFoldDB" id="A0A9D1EER0"/>